<dbReference type="AlphaFoldDB" id="A0A1H2YFC4"/>
<accession>A0A1H2YFC4</accession>
<dbReference type="EMBL" id="FNND01000007">
    <property type="protein sequence ID" value="SDX03538.1"/>
    <property type="molecule type" value="Genomic_DNA"/>
</dbReference>
<evidence type="ECO:0000313" key="1">
    <source>
        <dbReference type="EMBL" id="SDX03538.1"/>
    </source>
</evidence>
<dbReference type="RefSeq" id="WP_016421073.1">
    <property type="nucleotide sequence ID" value="NZ_FNND01000007.1"/>
</dbReference>
<gene>
    <name evidence="1" type="ORF">SAMN05444420_10715</name>
</gene>
<dbReference type="GeneID" id="85017076"/>
<keyword evidence="2" id="KW-1185">Reference proteome</keyword>
<evidence type="ECO:0000313" key="2">
    <source>
        <dbReference type="Proteomes" id="UP000182771"/>
    </source>
</evidence>
<comment type="caution">
    <text evidence="1">The sequence shown here is derived from an EMBL/GenBank/DDBJ whole genome shotgun (WGS) entry which is preliminary data.</text>
</comment>
<protein>
    <submittedName>
        <fullName evidence="1">Uncharacterized protein</fullName>
    </submittedName>
</protein>
<dbReference type="Proteomes" id="UP000182771">
    <property type="component" value="Unassembled WGS sequence"/>
</dbReference>
<name>A0A1H2YFC4_9FLAO</name>
<sequence>MQTVSTCPECYATNSRITPLLNPEDCLLHHCQYICHTCGRCICADVDDKGRFRALFPFKTLEIAKLYLRAAEVIWEQACDIYEIEDTKDRKHYKIFPSTIELNDYLQKNKQKHCNLQKPLFITPLYKACLPE</sequence>
<organism evidence="1 2">
    <name type="scientific">Capnocytophaga granulosa</name>
    <dbReference type="NCBI Taxonomy" id="45242"/>
    <lineage>
        <taxon>Bacteria</taxon>
        <taxon>Pseudomonadati</taxon>
        <taxon>Bacteroidota</taxon>
        <taxon>Flavobacteriia</taxon>
        <taxon>Flavobacteriales</taxon>
        <taxon>Flavobacteriaceae</taxon>
        <taxon>Capnocytophaga</taxon>
    </lineage>
</organism>
<proteinExistence type="predicted"/>
<reference evidence="1 2" key="1">
    <citation type="submission" date="2016-10" db="EMBL/GenBank/DDBJ databases">
        <authorList>
            <person name="Varghese N."/>
            <person name="Submissions S."/>
        </authorList>
    </citation>
    <scope>NUCLEOTIDE SEQUENCE [LARGE SCALE GENOMIC DNA]</scope>
    <source>
        <strain evidence="1 2">DSM 11449</strain>
    </source>
</reference>